<accession>A0ABX0A8W8</accession>
<feature type="domain" description="PilZ" evidence="1">
    <location>
        <begin position="6"/>
        <end position="109"/>
    </location>
</feature>
<dbReference type="Gene3D" id="2.40.10.220">
    <property type="entry name" value="predicted glycosyltransferase like domains"/>
    <property type="match status" value="1"/>
</dbReference>
<sequence>MMTEARRAHRRNVHESVTVLDTMTEQVLGRVGNISESGMLLVASGSLREDALYQLRFEIIDRTGRMVAIDVGAHVVWMGSANTPGQSWAGLRFLTVEERQLAVLRHWIARPEARH</sequence>
<evidence type="ECO:0000313" key="3">
    <source>
        <dbReference type="Proteomes" id="UP001429354"/>
    </source>
</evidence>
<gene>
    <name evidence="2" type="ORF">DT603_03835</name>
</gene>
<evidence type="ECO:0000313" key="2">
    <source>
        <dbReference type="EMBL" id="NDK37969.1"/>
    </source>
</evidence>
<dbReference type="EMBL" id="QOVG01000002">
    <property type="protein sequence ID" value="NDK37969.1"/>
    <property type="molecule type" value="Genomic_DNA"/>
</dbReference>
<name>A0ABX0A8W8_9GAMM</name>
<dbReference type="InterPro" id="IPR009875">
    <property type="entry name" value="PilZ_domain"/>
</dbReference>
<dbReference type="Pfam" id="PF07238">
    <property type="entry name" value="PilZ"/>
    <property type="match status" value="1"/>
</dbReference>
<reference evidence="2 3" key="1">
    <citation type="submission" date="2018-07" db="EMBL/GenBank/DDBJ databases">
        <title>Whole genome Sequencing of Pseudoxanthomonas gei KCTC 32298 (T).</title>
        <authorList>
            <person name="Kumar S."/>
            <person name="Bansal K."/>
            <person name="Kaur A."/>
            <person name="Patil P."/>
            <person name="Sharma S."/>
            <person name="Patil P.B."/>
        </authorList>
    </citation>
    <scope>NUCLEOTIDE SEQUENCE [LARGE SCALE GENOMIC DNA]</scope>
    <source>
        <strain evidence="2 3">KCTC 32298</strain>
    </source>
</reference>
<proteinExistence type="predicted"/>
<keyword evidence="3" id="KW-1185">Reference proteome</keyword>
<evidence type="ECO:0000259" key="1">
    <source>
        <dbReference type="Pfam" id="PF07238"/>
    </source>
</evidence>
<protein>
    <submittedName>
        <fullName evidence="2">PilZ domain-containing protein</fullName>
    </submittedName>
</protein>
<dbReference type="Proteomes" id="UP001429354">
    <property type="component" value="Unassembled WGS sequence"/>
</dbReference>
<organism evidence="2 3">
    <name type="scientific">Pseudoxanthomonas gei</name>
    <dbReference type="NCBI Taxonomy" id="1383030"/>
    <lineage>
        <taxon>Bacteria</taxon>
        <taxon>Pseudomonadati</taxon>
        <taxon>Pseudomonadota</taxon>
        <taxon>Gammaproteobacteria</taxon>
        <taxon>Lysobacterales</taxon>
        <taxon>Lysobacteraceae</taxon>
        <taxon>Pseudoxanthomonas</taxon>
    </lineage>
</organism>
<comment type="caution">
    <text evidence="2">The sequence shown here is derived from an EMBL/GenBank/DDBJ whole genome shotgun (WGS) entry which is preliminary data.</text>
</comment>
<dbReference type="SUPFAM" id="SSF141371">
    <property type="entry name" value="PilZ domain-like"/>
    <property type="match status" value="1"/>
</dbReference>
<dbReference type="RefSeq" id="WP_162348535.1">
    <property type="nucleotide sequence ID" value="NZ_QOVG01000002.1"/>
</dbReference>